<keyword evidence="4 14" id="KW-0378">Hydrolase</keyword>
<dbReference type="Proteomes" id="UP000027442">
    <property type="component" value="Unassembled WGS sequence"/>
</dbReference>
<dbReference type="HOGENOM" id="CLU_010638_0_0_10"/>
<dbReference type="InterPro" id="IPR027417">
    <property type="entry name" value="P-loop_NTPase"/>
</dbReference>
<dbReference type="Gene3D" id="3.40.50.300">
    <property type="entry name" value="P-loop containing nucleotide triphosphate hydrolases"/>
    <property type="match status" value="3"/>
</dbReference>
<reference evidence="17 18" key="1">
    <citation type="submission" date="2013-08" db="EMBL/GenBank/DDBJ databases">
        <authorList>
            <person name="Weinstock G."/>
            <person name="Sodergren E."/>
            <person name="Wylie T."/>
            <person name="Fulton L."/>
            <person name="Fulton R."/>
            <person name="Fronick C."/>
            <person name="O'Laughlin M."/>
            <person name="Godfrey J."/>
            <person name="Miner T."/>
            <person name="Herter B."/>
            <person name="Appelbaum E."/>
            <person name="Cordes M."/>
            <person name="Lek S."/>
            <person name="Wollam A."/>
            <person name="Pepin K.H."/>
            <person name="Palsikar V.B."/>
            <person name="Mitreva M."/>
            <person name="Wilson R.K."/>
        </authorList>
    </citation>
    <scope>NUCLEOTIDE SEQUENCE [LARGE SCALE GENOMIC DNA]</scope>
    <source>
        <strain evidence="17 18">ATCC 15930</strain>
    </source>
</reference>
<keyword evidence="6" id="KW-0269">Exonuclease</keyword>
<evidence type="ECO:0000259" key="15">
    <source>
        <dbReference type="PROSITE" id="PS51198"/>
    </source>
</evidence>
<evidence type="ECO:0000256" key="6">
    <source>
        <dbReference type="ARBA" id="ARBA00022839"/>
    </source>
</evidence>
<evidence type="ECO:0000256" key="7">
    <source>
        <dbReference type="ARBA" id="ARBA00022840"/>
    </source>
</evidence>
<keyword evidence="9" id="KW-0234">DNA repair</keyword>
<evidence type="ECO:0000256" key="8">
    <source>
        <dbReference type="ARBA" id="ARBA00023125"/>
    </source>
</evidence>
<organism evidence="17 18">
    <name type="scientific">Hoylesella loescheii DSM 19665 = JCM 12249 = ATCC 15930</name>
    <dbReference type="NCBI Taxonomy" id="1122985"/>
    <lineage>
        <taxon>Bacteria</taxon>
        <taxon>Pseudomonadati</taxon>
        <taxon>Bacteroidota</taxon>
        <taxon>Bacteroidia</taxon>
        <taxon>Bacteroidales</taxon>
        <taxon>Prevotellaceae</taxon>
        <taxon>Hoylesella</taxon>
    </lineage>
</organism>
<dbReference type="InterPro" id="IPR014016">
    <property type="entry name" value="UvrD-like_ATP-bd"/>
</dbReference>
<dbReference type="PATRIC" id="fig|1122985.7.peg.132"/>
<dbReference type="GO" id="GO:0005829">
    <property type="term" value="C:cytosol"/>
    <property type="evidence" value="ECO:0007669"/>
    <property type="project" value="TreeGrafter"/>
</dbReference>
<dbReference type="InterPro" id="IPR014017">
    <property type="entry name" value="DNA_helicase_UvrD-like_C"/>
</dbReference>
<dbReference type="SUPFAM" id="SSF52540">
    <property type="entry name" value="P-loop containing nucleoside triphosphate hydrolases"/>
    <property type="match status" value="1"/>
</dbReference>
<gene>
    <name evidence="17" type="ORF">HMPREF1991_00124</name>
</gene>
<keyword evidence="3" id="KW-0227">DNA damage</keyword>
<name>A0A069QM64_HOYLO</name>
<evidence type="ECO:0000256" key="2">
    <source>
        <dbReference type="ARBA" id="ARBA00022741"/>
    </source>
</evidence>
<dbReference type="Gene3D" id="1.10.3170.10">
    <property type="entry name" value="Recbcd, chain B, domain 2"/>
    <property type="match status" value="1"/>
</dbReference>
<dbReference type="PANTHER" id="PTHR11070">
    <property type="entry name" value="UVRD / RECB / PCRA DNA HELICASE FAMILY MEMBER"/>
    <property type="match status" value="1"/>
</dbReference>
<evidence type="ECO:0000256" key="13">
    <source>
        <dbReference type="ARBA" id="ARBA00048988"/>
    </source>
</evidence>
<dbReference type="EMBL" id="JNGW01000012">
    <property type="protein sequence ID" value="KDR53757.1"/>
    <property type="molecule type" value="Genomic_DNA"/>
</dbReference>
<dbReference type="InterPro" id="IPR038726">
    <property type="entry name" value="PDDEXK_AddAB-type"/>
</dbReference>
<dbReference type="GO" id="GO:0000725">
    <property type="term" value="P:recombinational repair"/>
    <property type="evidence" value="ECO:0007669"/>
    <property type="project" value="TreeGrafter"/>
</dbReference>
<accession>A0A069QM64</accession>
<feature type="binding site" evidence="14">
    <location>
        <begin position="10"/>
        <end position="17"/>
    </location>
    <ligand>
        <name>ATP</name>
        <dbReference type="ChEBI" id="CHEBI:30616"/>
    </ligand>
</feature>
<evidence type="ECO:0000256" key="11">
    <source>
        <dbReference type="ARBA" id="ARBA00034617"/>
    </source>
</evidence>
<dbReference type="EC" id="5.6.2.4" evidence="12"/>
<evidence type="ECO:0000313" key="18">
    <source>
        <dbReference type="Proteomes" id="UP000027442"/>
    </source>
</evidence>
<sequence>MHTPLTVYKASAGSGKTFTLAVNYIKILLRNPHSYRNILAVTFTNKATEEMKLRILSQLYGIWKLLPSSKGYLDKVTSELDITPEYASQQAGAALSNLLHNYNYFRVETIDTFFQAVLRNLARELDLTANLHVGLNDSQVEQQAVDKLIEELSPNSKVLKWIMEYIQQNIADDKSWNVIGQIKRFGENIFKDVYKSNRKQLSELMANEELFDSYVKTIRALGKEAEQKLIGIGERFDELLEENQLSVDDFGYKDKGVCGYFIKLKNGHVEDDKLLTKRVLDALEDPNAWVGKNEQNGDGHALTVVRNVLFDYLNDSEKLRKEQAKHLKSAKLTLRHLDQLRLLDKIETQVRELNDQSNRFLLSDTQTLLHALIHDSDTPFIFEKIGTQLEHIMIDEFQDTSTVQWANFKVLLQECMSHNQSQSLIVGDVKQSIYRWRSGDWRLLNEIEKQFTGSPHAFKIERMTTNYRSERNIVDFNNAFFEAACAIEQRELEVKSPMGAQQMQVAYQDVKQLVPTDKTPRGRVEVCLLNKEDCEQRMMAKVCDTIKNLLEQGAKAKDIAILVRNNNSIALIADYMMVHLPEVRLVSDEGFKLQASVAVQIIMAALRVLANPADRLLQANLATTYQTHILGNAIGDREMLKRDVDVAHFLPERFWNNHQQLMAMPIFNIVEEVYQAFQLERLSEQSAYICTFYDRLNKFLVDNSADLSAVIDEWENDMKDRAIQSDELNGVRLLTIHKSKGLEFAHTIVPFCDWQLERTGGTLWCQPDEAPYNALPLIPVDLYPKQLMGSVFEKDYLHEHLQTMVDNMNLLYVAFTRAGRNLFVLGEKDKSGSRSAVIGQCLEQLTGVLPGSTLETTAEEDLEFNYGTLSIDTAEEKAKSTSDNVFNTIPSPFTFDVKVYESKAQFLQSNKSSEFIGGEDEDSQQNNYIKLGSVLHAVFAQIRTLADVPNVLRQLEQDGVIYDSDLTKDKLVEMLNKRFADKRVKEWFSDGWQLFNECSILSIDPVTNAVVTHRPDRVITNGEEMRVIDFKFGKPKEEHHAQVASYMALLETMGYKRVSGYLWYVYSNKIEEVK</sequence>
<proteinExistence type="predicted"/>
<keyword evidence="10" id="KW-0413">Isomerase</keyword>
<dbReference type="Pfam" id="PF13361">
    <property type="entry name" value="UvrD_C"/>
    <property type="match status" value="2"/>
</dbReference>
<feature type="domain" description="UvrD-like helicase C-terminal" evidence="16">
    <location>
        <begin position="471"/>
        <end position="741"/>
    </location>
</feature>
<dbReference type="PROSITE" id="PS51198">
    <property type="entry name" value="UVRD_HELICASE_ATP_BIND"/>
    <property type="match status" value="1"/>
</dbReference>
<evidence type="ECO:0000259" key="16">
    <source>
        <dbReference type="PROSITE" id="PS51217"/>
    </source>
</evidence>
<evidence type="ECO:0000256" key="4">
    <source>
        <dbReference type="ARBA" id="ARBA00022801"/>
    </source>
</evidence>
<keyword evidence="18" id="KW-1185">Reference proteome</keyword>
<dbReference type="InterPro" id="IPR000212">
    <property type="entry name" value="DNA_helicase_UvrD/REP"/>
</dbReference>
<feature type="domain" description="UvrD-like helicase ATP-binding" evidence="15">
    <location>
        <begin position="1"/>
        <end position="470"/>
    </location>
</feature>
<evidence type="ECO:0000256" key="3">
    <source>
        <dbReference type="ARBA" id="ARBA00022763"/>
    </source>
</evidence>
<dbReference type="InterPro" id="IPR011604">
    <property type="entry name" value="PDDEXK-like_dom_sf"/>
</dbReference>
<keyword evidence="5 14" id="KW-0347">Helicase</keyword>
<dbReference type="PROSITE" id="PS51217">
    <property type="entry name" value="UVRD_HELICASE_CTER"/>
    <property type="match status" value="1"/>
</dbReference>
<dbReference type="GO" id="GO:0043138">
    <property type="term" value="F:3'-5' DNA helicase activity"/>
    <property type="evidence" value="ECO:0007669"/>
    <property type="project" value="UniProtKB-EC"/>
</dbReference>
<dbReference type="eggNOG" id="COG1074">
    <property type="taxonomic scope" value="Bacteria"/>
</dbReference>
<keyword evidence="2 14" id="KW-0547">Nucleotide-binding</keyword>
<evidence type="ECO:0000256" key="14">
    <source>
        <dbReference type="PROSITE-ProRule" id="PRU00560"/>
    </source>
</evidence>
<comment type="catalytic activity">
    <reaction evidence="13">
        <text>ATP + H2O = ADP + phosphate + H(+)</text>
        <dbReference type="Rhea" id="RHEA:13065"/>
        <dbReference type="ChEBI" id="CHEBI:15377"/>
        <dbReference type="ChEBI" id="CHEBI:15378"/>
        <dbReference type="ChEBI" id="CHEBI:30616"/>
        <dbReference type="ChEBI" id="CHEBI:43474"/>
        <dbReference type="ChEBI" id="CHEBI:456216"/>
        <dbReference type="EC" id="5.6.2.4"/>
    </reaction>
</comment>
<dbReference type="GO" id="GO:0004527">
    <property type="term" value="F:exonuclease activity"/>
    <property type="evidence" value="ECO:0007669"/>
    <property type="project" value="UniProtKB-KW"/>
</dbReference>
<keyword evidence="1" id="KW-0540">Nuclease</keyword>
<evidence type="ECO:0000313" key="17">
    <source>
        <dbReference type="EMBL" id="KDR53757.1"/>
    </source>
</evidence>
<dbReference type="PANTHER" id="PTHR11070:SF67">
    <property type="entry name" value="DNA 3'-5' HELICASE"/>
    <property type="match status" value="1"/>
</dbReference>
<evidence type="ECO:0000256" key="12">
    <source>
        <dbReference type="ARBA" id="ARBA00034808"/>
    </source>
</evidence>
<evidence type="ECO:0000256" key="1">
    <source>
        <dbReference type="ARBA" id="ARBA00022722"/>
    </source>
</evidence>
<dbReference type="AlphaFoldDB" id="A0A069QM64"/>
<evidence type="ECO:0000256" key="5">
    <source>
        <dbReference type="ARBA" id="ARBA00022806"/>
    </source>
</evidence>
<dbReference type="GO" id="GO:0003677">
    <property type="term" value="F:DNA binding"/>
    <property type="evidence" value="ECO:0007669"/>
    <property type="project" value="UniProtKB-KW"/>
</dbReference>
<evidence type="ECO:0000256" key="10">
    <source>
        <dbReference type="ARBA" id="ARBA00023235"/>
    </source>
</evidence>
<dbReference type="Gene3D" id="3.90.320.10">
    <property type="match status" value="1"/>
</dbReference>
<dbReference type="Pfam" id="PF00580">
    <property type="entry name" value="UvrD-helicase"/>
    <property type="match status" value="1"/>
</dbReference>
<comment type="catalytic activity">
    <reaction evidence="11">
        <text>Couples ATP hydrolysis with the unwinding of duplex DNA by translocating in the 3'-5' direction.</text>
        <dbReference type="EC" id="5.6.2.4"/>
    </reaction>
</comment>
<dbReference type="GO" id="GO:0005524">
    <property type="term" value="F:ATP binding"/>
    <property type="evidence" value="ECO:0007669"/>
    <property type="project" value="UniProtKB-UniRule"/>
</dbReference>
<comment type="caution">
    <text evidence="17">The sequence shown here is derived from an EMBL/GenBank/DDBJ whole genome shotgun (WGS) entry which is preliminary data.</text>
</comment>
<protein>
    <recommendedName>
        <fullName evidence="12">DNA 3'-5' helicase</fullName>
        <ecNumber evidence="12">5.6.2.4</ecNumber>
    </recommendedName>
</protein>
<keyword evidence="7 14" id="KW-0067">ATP-binding</keyword>
<evidence type="ECO:0000256" key="9">
    <source>
        <dbReference type="ARBA" id="ARBA00023204"/>
    </source>
</evidence>
<dbReference type="Pfam" id="PF12705">
    <property type="entry name" value="PDDEXK_1"/>
    <property type="match status" value="1"/>
</dbReference>
<keyword evidence="8" id="KW-0238">DNA-binding</keyword>